<dbReference type="PANTHER" id="PTHR11390">
    <property type="entry name" value="PROKARYOTIC DNA TOPOISOMERASE"/>
    <property type="match status" value="1"/>
</dbReference>
<sequence length="656" mass="72261">MRLFIAEKPSLARAIADALPGTGKKEAGCIRFANGDVVSWCIGHLLEQADPDAYDPAFKQWRHDDLPIVPQQWRLVPRKQVGSQLSVLRKLVKEADQLVHAGDPDREGQLLVDEVLAFLKVPAAKKATTQRLLIADLNRAAVERSLRQLKPNADFQALSTSALARARADWLYGINLTRAMTLQGKVAGYQGVLSIGRVQTPVLGLVVERDDSIEAFVSQSYYDVIAWLETEQGESFSAKWIPSDACERWLDEQGRNLSYALAQNVVQRVSFQPARVTRLERKAINQPAPLPHSLSSLQMEANRAFGMSAQQVLDTAQSLYETHKAITYPRSDSRHLPVEHFAEAAAVTKAIETSLSNLNHSGFSDTGGRLNLKQKSKAWNDAKVGAHHAIIPTQRHLTRLNPNELKVYGLICRSYLAQFMPVWKKIDTQLDVTIAGGLFRASQTDTQDLGWKALFPSARRSEDAPVAQPLPILNGGLTDGQPLQSLQAECLEKHTTPPKPFTEATLLAAMTGISRFVSDASLKSILKETDGLGTEATRAGIIELLFKRGFLQRQGKNIHGTAAGRALIHALPARITQPDLTARWESVLGDIADRKARYEDLMQPLEQGLTELCNQLRTVVPKGLAGLGKRPGKSFGNKRTPRARSVRKKASIGVKV</sequence>
<accession>A0AB38YBL0</accession>
<reference evidence="16" key="1">
    <citation type="submission" date="2022-07" db="EMBL/GenBank/DDBJ databases">
        <title>Complete genome sequence of Salinispirillum sp. LH10-3-1 capable of multiple carbohydrate inversion isolated from a soda lake.</title>
        <authorList>
            <person name="Liu J."/>
            <person name="Zhai Y."/>
            <person name="Zhang H."/>
            <person name="Yang H."/>
            <person name="Qu J."/>
            <person name="Li J."/>
        </authorList>
    </citation>
    <scope>NUCLEOTIDE SEQUENCE</scope>
    <source>
        <strain evidence="16">LH 10-3-1</strain>
    </source>
</reference>
<dbReference type="GO" id="GO:0006310">
    <property type="term" value="P:DNA recombination"/>
    <property type="evidence" value="ECO:0007669"/>
    <property type="project" value="TreeGrafter"/>
</dbReference>
<protein>
    <recommendedName>
        <fullName evidence="3">DNA topoisomerase</fullName>
        <ecNumber evidence="3">5.6.2.1</ecNumber>
    </recommendedName>
    <alternativeName>
        <fullName evidence="12">Omega-protein</fullName>
    </alternativeName>
    <alternativeName>
        <fullName evidence="11">Relaxing enzyme</fullName>
    </alternativeName>
    <alternativeName>
        <fullName evidence="9">Swivelase</fullName>
    </alternativeName>
    <alternativeName>
        <fullName evidence="10">Untwisting enzyme</fullName>
    </alternativeName>
</protein>
<dbReference type="InterPro" id="IPR000380">
    <property type="entry name" value="Topo_IA"/>
</dbReference>
<dbReference type="RefSeq" id="WP_304994034.1">
    <property type="nucleotide sequence ID" value="NZ_CP101717.1"/>
</dbReference>
<keyword evidence="6" id="KW-0799">Topoisomerase</keyword>
<dbReference type="GO" id="GO:0003677">
    <property type="term" value="F:DNA binding"/>
    <property type="evidence" value="ECO:0007669"/>
    <property type="project" value="UniProtKB-KW"/>
</dbReference>
<dbReference type="NCBIfam" id="NF005829">
    <property type="entry name" value="PRK07726.1"/>
    <property type="match status" value="1"/>
</dbReference>
<evidence type="ECO:0000313" key="16">
    <source>
        <dbReference type="EMBL" id="WLD56750.1"/>
    </source>
</evidence>
<dbReference type="Pfam" id="PF01751">
    <property type="entry name" value="Toprim"/>
    <property type="match status" value="1"/>
</dbReference>
<dbReference type="InterPro" id="IPR006171">
    <property type="entry name" value="TOPRIM_dom"/>
</dbReference>
<dbReference type="InterPro" id="IPR005738">
    <property type="entry name" value="TopoIII"/>
</dbReference>
<dbReference type="InterPro" id="IPR013824">
    <property type="entry name" value="Topo_IA_cen_sub1"/>
</dbReference>
<evidence type="ECO:0000256" key="5">
    <source>
        <dbReference type="ARBA" id="ARBA00022842"/>
    </source>
</evidence>
<dbReference type="SMART" id="SM00436">
    <property type="entry name" value="TOP1Bc"/>
    <property type="match status" value="1"/>
</dbReference>
<evidence type="ECO:0000256" key="11">
    <source>
        <dbReference type="ARBA" id="ARBA00032235"/>
    </source>
</evidence>
<evidence type="ECO:0000256" key="12">
    <source>
        <dbReference type="ARBA" id="ARBA00032877"/>
    </source>
</evidence>
<dbReference type="GO" id="GO:0003917">
    <property type="term" value="F:DNA topoisomerase type I (single strand cut, ATP-independent) activity"/>
    <property type="evidence" value="ECO:0007669"/>
    <property type="project" value="UniProtKB-EC"/>
</dbReference>
<dbReference type="Gene3D" id="1.10.290.10">
    <property type="entry name" value="Topoisomerase I, domain 4"/>
    <property type="match status" value="1"/>
</dbReference>
<evidence type="ECO:0000259" key="15">
    <source>
        <dbReference type="PROSITE" id="PS52039"/>
    </source>
</evidence>
<dbReference type="CDD" id="cd03362">
    <property type="entry name" value="TOPRIM_TopoIA_TopoIII"/>
    <property type="match status" value="1"/>
</dbReference>
<feature type="domain" description="Topo IA-type catalytic" evidence="15">
    <location>
        <begin position="155"/>
        <end position="613"/>
    </location>
</feature>
<dbReference type="Pfam" id="PF01131">
    <property type="entry name" value="Topoisom_bac"/>
    <property type="match status" value="1"/>
</dbReference>
<evidence type="ECO:0000256" key="4">
    <source>
        <dbReference type="ARBA" id="ARBA00022723"/>
    </source>
</evidence>
<dbReference type="InterPro" id="IPR003602">
    <property type="entry name" value="Topo_IA_DNA-bd_dom"/>
</dbReference>
<dbReference type="InterPro" id="IPR013826">
    <property type="entry name" value="Topo_IA_cen_sub3"/>
</dbReference>
<dbReference type="GO" id="GO:0006265">
    <property type="term" value="P:DNA topological change"/>
    <property type="evidence" value="ECO:0007669"/>
    <property type="project" value="InterPro"/>
</dbReference>
<evidence type="ECO:0000256" key="2">
    <source>
        <dbReference type="ARBA" id="ARBA00009446"/>
    </source>
</evidence>
<keyword evidence="8" id="KW-0413">Isomerase</keyword>
<comment type="catalytic activity">
    <reaction evidence="1">
        <text>ATP-independent breakage of single-stranded DNA, followed by passage and rejoining.</text>
        <dbReference type="EC" id="5.6.2.1"/>
    </reaction>
</comment>
<dbReference type="NCBIfam" id="TIGR01056">
    <property type="entry name" value="topB"/>
    <property type="match status" value="1"/>
</dbReference>
<evidence type="ECO:0000256" key="8">
    <source>
        <dbReference type="ARBA" id="ARBA00023235"/>
    </source>
</evidence>
<dbReference type="InterPro" id="IPR023405">
    <property type="entry name" value="Topo_IA_core_domain"/>
</dbReference>
<evidence type="ECO:0000256" key="10">
    <source>
        <dbReference type="ARBA" id="ARBA00031985"/>
    </source>
</evidence>
<dbReference type="GO" id="GO:0043597">
    <property type="term" value="C:cytoplasmic replication fork"/>
    <property type="evidence" value="ECO:0007669"/>
    <property type="project" value="TreeGrafter"/>
</dbReference>
<dbReference type="CDD" id="cd00186">
    <property type="entry name" value="TOP1Ac"/>
    <property type="match status" value="1"/>
</dbReference>
<keyword evidence="4" id="KW-0479">Metal-binding</keyword>
<dbReference type="PROSITE" id="PS52039">
    <property type="entry name" value="TOPO_IA_2"/>
    <property type="match status" value="1"/>
</dbReference>
<organism evidence="16">
    <name type="scientific">Salinispirillum sp. LH 10-3-1</name>
    <dbReference type="NCBI Taxonomy" id="2952525"/>
    <lineage>
        <taxon>Bacteria</taxon>
        <taxon>Pseudomonadati</taxon>
        <taxon>Pseudomonadota</taxon>
        <taxon>Gammaproteobacteria</taxon>
        <taxon>Oceanospirillales</taxon>
        <taxon>Saccharospirillaceae</taxon>
        <taxon>Salinispirillum</taxon>
    </lineage>
</organism>
<evidence type="ECO:0000256" key="3">
    <source>
        <dbReference type="ARBA" id="ARBA00012891"/>
    </source>
</evidence>
<dbReference type="SMART" id="SM00493">
    <property type="entry name" value="TOPRIM"/>
    <property type="match status" value="1"/>
</dbReference>
<dbReference type="PROSITE" id="PS50880">
    <property type="entry name" value="TOPRIM"/>
    <property type="match status" value="1"/>
</dbReference>
<evidence type="ECO:0000256" key="1">
    <source>
        <dbReference type="ARBA" id="ARBA00000213"/>
    </source>
</evidence>
<dbReference type="PRINTS" id="PR00417">
    <property type="entry name" value="PRTPISMRASEI"/>
</dbReference>
<keyword evidence="5" id="KW-0460">Magnesium</keyword>
<dbReference type="FunFam" id="3.40.50.140:FF:000004">
    <property type="entry name" value="DNA topoisomerase 3"/>
    <property type="match status" value="1"/>
</dbReference>
<evidence type="ECO:0000256" key="13">
    <source>
        <dbReference type="SAM" id="MobiDB-lite"/>
    </source>
</evidence>
<dbReference type="InterPro" id="IPR013497">
    <property type="entry name" value="Topo_IA_cen"/>
</dbReference>
<dbReference type="InterPro" id="IPR003601">
    <property type="entry name" value="Topo_IA_2"/>
</dbReference>
<dbReference type="InterPro" id="IPR034144">
    <property type="entry name" value="TOPRIM_TopoIII"/>
</dbReference>
<feature type="domain" description="Toprim" evidence="14">
    <location>
        <begin position="1"/>
        <end position="134"/>
    </location>
</feature>
<evidence type="ECO:0000259" key="14">
    <source>
        <dbReference type="PROSITE" id="PS50880"/>
    </source>
</evidence>
<dbReference type="SUPFAM" id="SSF56712">
    <property type="entry name" value="Prokaryotic type I DNA topoisomerase"/>
    <property type="match status" value="1"/>
</dbReference>
<dbReference type="InterPro" id="IPR013825">
    <property type="entry name" value="Topo_IA_cen_sub2"/>
</dbReference>
<dbReference type="SMART" id="SM00437">
    <property type="entry name" value="TOP1Ac"/>
    <property type="match status" value="1"/>
</dbReference>
<proteinExistence type="inferred from homology"/>
<keyword evidence="7" id="KW-0238">DNA-binding</keyword>
<name>A0AB38YBL0_9GAMM</name>
<feature type="region of interest" description="Disordered" evidence="13">
    <location>
        <begin position="627"/>
        <end position="656"/>
    </location>
</feature>
<dbReference type="Gene3D" id="3.40.50.140">
    <property type="match status" value="1"/>
</dbReference>
<gene>
    <name evidence="16" type="ORF">NFC81_08385</name>
</gene>
<evidence type="ECO:0000256" key="9">
    <source>
        <dbReference type="ARBA" id="ARBA00030003"/>
    </source>
</evidence>
<feature type="compositionally biased region" description="Basic residues" evidence="13">
    <location>
        <begin position="639"/>
        <end position="650"/>
    </location>
</feature>
<dbReference type="EMBL" id="CP101717">
    <property type="protein sequence ID" value="WLD56750.1"/>
    <property type="molecule type" value="Genomic_DNA"/>
</dbReference>
<comment type="similarity">
    <text evidence="2">Belongs to the type IA topoisomerase family.</text>
</comment>
<dbReference type="InterPro" id="IPR023406">
    <property type="entry name" value="Topo_IA_AS"/>
</dbReference>
<dbReference type="Gene3D" id="1.10.460.10">
    <property type="entry name" value="Topoisomerase I, domain 2"/>
    <property type="match status" value="1"/>
</dbReference>
<dbReference type="EC" id="5.6.2.1" evidence="3"/>
<dbReference type="GO" id="GO:0046872">
    <property type="term" value="F:metal ion binding"/>
    <property type="evidence" value="ECO:0007669"/>
    <property type="project" value="UniProtKB-KW"/>
</dbReference>
<evidence type="ECO:0000256" key="6">
    <source>
        <dbReference type="ARBA" id="ARBA00023029"/>
    </source>
</evidence>
<dbReference type="PROSITE" id="PS00396">
    <property type="entry name" value="TOPO_IA_1"/>
    <property type="match status" value="1"/>
</dbReference>
<dbReference type="PANTHER" id="PTHR11390:SF21">
    <property type="entry name" value="DNA TOPOISOMERASE 3-ALPHA"/>
    <property type="match status" value="1"/>
</dbReference>
<evidence type="ECO:0000256" key="7">
    <source>
        <dbReference type="ARBA" id="ARBA00023125"/>
    </source>
</evidence>
<dbReference type="AlphaFoldDB" id="A0AB38YBL0"/>
<dbReference type="Gene3D" id="2.70.20.10">
    <property type="entry name" value="Topoisomerase I, domain 3"/>
    <property type="match status" value="1"/>
</dbReference>
<dbReference type="GO" id="GO:0006281">
    <property type="term" value="P:DNA repair"/>
    <property type="evidence" value="ECO:0007669"/>
    <property type="project" value="TreeGrafter"/>
</dbReference>